<dbReference type="RefSeq" id="WP_263844728.1">
    <property type="nucleotide sequence ID" value="NZ_JALIEB010000008.1"/>
</dbReference>
<proteinExistence type="predicted"/>
<gene>
    <name evidence="1" type="ORF">MUB52_13330</name>
</gene>
<protein>
    <submittedName>
        <fullName evidence="1">Phosphoadenosine phosphosulfate reductase</fullName>
    </submittedName>
</protein>
<sequence>MDSDQTPGHTPWGAWIDEAADPLDTGGAVTQLGDRHRATFVDRGPTLLVSFESAQSGPPLVPSGHAEGPDLMRRFGWSHLGVTSDGDTWFRDEAVFAHFDGLTDDGFFDAFDTILFYGAGPCGYAAAAFSVAAPGARVLALQPQATLDPGIAGWDTRFAKMRRTSFADRYGYAPDMLDAAAAAFVVFDPRQTEDAMHAALFTRPNATMLRARHFGGRLHADFLRMGILDQLMVAAARDRLTRAEFGRLLRARRDDMPYLRHLLRQLDRDTRPRRIEMLCRSVVRRHTAPRFARRLDQFAEPASA</sequence>
<dbReference type="EMBL" id="JALIEB010000008">
    <property type="protein sequence ID" value="MCV3272413.1"/>
    <property type="molecule type" value="Genomic_DNA"/>
</dbReference>
<accession>A0ABT3BFT1</accession>
<organism evidence="1 2">
    <name type="scientific">Roseobacter sinensis</name>
    <dbReference type="NCBI Taxonomy" id="2931391"/>
    <lineage>
        <taxon>Bacteria</taxon>
        <taxon>Pseudomonadati</taxon>
        <taxon>Pseudomonadota</taxon>
        <taxon>Alphaproteobacteria</taxon>
        <taxon>Rhodobacterales</taxon>
        <taxon>Roseobacteraceae</taxon>
        <taxon>Roseobacter</taxon>
    </lineage>
</organism>
<keyword evidence="2" id="KW-1185">Reference proteome</keyword>
<reference evidence="1 2" key="1">
    <citation type="submission" date="2022-04" db="EMBL/GenBank/DDBJ databases">
        <title>Roseobacter sp. WL0113 is a bacterium isolated from neritic sediment.</title>
        <authorList>
            <person name="Wang L."/>
            <person name="He W."/>
            <person name="Zhang D.-F."/>
        </authorList>
    </citation>
    <scope>NUCLEOTIDE SEQUENCE [LARGE SCALE GENOMIC DNA]</scope>
    <source>
        <strain evidence="1 2">WL0113</strain>
    </source>
</reference>
<evidence type="ECO:0000313" key="1">
    <source>
        <dbReference type="EMBL" id="MCV3272413.1"/>
    </source>
</evidence>
<name>A0ABT3BFT1_9RHOB</name>
<dbReference type="Proteomes" id="UP001208690">
    <property type="component" value="Unassembled WGS sequence"/>
</dbReference>
<evidence type="ECO:0000313" key="2">
    <source>
        <dbReference type="Proteomes" id="UP001208690"/>
    </source>
</evidence>
<comment type="caution">
    <text evidence="1">The sequence shown here is derived from an EMBL/GenBank/DDBJ whole genome shotgun (WGS) entry which is preliminary data.</text>
</comment>